<dbReference type="Pfam" id="PF08631">
    <property type="entry name" value="SPO22"/>
    <property type="match status" value="1"/>
</dbReference>
<keyword evidence="1" id="KW-0469">Meiosis</keyword>
<gene>
    <name evidence="3" type="ORF">BLS_001439</name>
</gene>
<dbReference type="Gene3D" id="1.20.120.1750">
    <property type="match status" value="1"/>
</dbReference>
<sequence length="1031" mass="116480">LSKMLRTVPLTRPNFKTIMHHIHKLKKLSLSLAAKALEDFLYVRLYDNDKEEYVEKAGMMWIWIITQEPQLDAQSKLLADALKHIYDGTQKPFSPAATHAAQTLLWKNIESAYAQKQYDFAETWCRLALHELFERCGDINRAKIARKTILCALTRRDLAVAREIFYKMPESQRDSAQTRHLMYRAALQNGDSELATECLDIVCSSSGKDATLLYACVLEAQQASDKKQVLFALQKVLERYDYSAPKGVHLPALLRCTTRLLRAELAGQDNPSDQAMADLCKIFEGAATQVQKSRRQSSTNVQDFNKTEIEWFSRNGYNLALEFCATAHPQFLARLSTSSIQLVEALEADATPSEKQNLGLRRVLCEFLSMSASVVLARSEDNIEKSLQHYMAVRKHGESLRNLVSSQLENPSLGQAAREDLIAKHLESVKYSLEATMRLSKWDEMEPLFQASWRYEDPKKWDTLADLAFLINEEIVKADVASKYQSKVFAFIQKIINRSWRVTMDFSNLARWTRCLFQIALSSNEQISLHVLDQATAMAKKCKETSSPFPPLELEWLATTSFNRGIDMYCASELENARPWMDRAITLASAAADNGVLAAKLCELHFGYLNMEQTRRQRLWRRVRHPWPRPQPALLRVASNTMTEPTKEAAAATSPRPEQYCGVCSDSETLAGPLKAICRSCPTQYCQKCMRELFLRAIKSPTSMPAKCCEMIPLHIGAKHLSKEEATEYRTKFEEWKTDAKDRVYCPKLTCSEFIPLKQLRAAGKIPNEASAKEKRDSKDPVAPSLTECKSFAHPMEPCKADTENDQMLALLAKWGYKRCPRCGHGTRRMFGCSHMQCICGAHWCWGCERNFNECDMQGGCDDDDDDESDEEEEEVDLGDTVFPNVEGRTEPAPAEETSDFVATGPMTEREARRQQRAENLDARGGWYWETQDVDFGSEPGEAVHGVWDSNVQRVGISNLDLKVSLGNGLVIFGSSDFGMNDERYTDDGETTGEEEMMALKAALLADELGRIVDGCRVRSACVGEIATTWA</sequence>
<name>A0A8H3YL81_VENIN</name>
<evidence type="ECO:0000313" key="4">
    <source>
        <dbReference type="Proteomes" id="UP000433883"/>
    </source>
</evidence>
<dbReference type="GO" id="GO:0051321">
    <property type="term" value="P:meiotic cell cycle"/>
    <property type="evidence" value="ECO:0007669"/>
    <property type="project" value="UniProtKB-KW"/>
</dbReference>
<organism evidence="3 4">
    <name type="scientific">Venturia inaequalis</name>
    <name type="common">Apple scab fungus</name>
    <dbReference type="NCBI Taxonomy" id="5025"/>
    <lineage>
        <taxon>Eukaryota</taxon>
        <taxon>Fungi</taxon>
        <taxon>Dikarya</taxon>
        <taxon>Ascomycota</taxon>
        <taxon>Pezizomycotina</taxon>
        <taxon>Dothideomycetes</taxon>
        <taxon>Pleosporomycetidae</taxon>
        <taxon>Venturiales</taxon>
        <taxon>Venturiaceae</taxon>
        <taxon>Venturia</taxon>
    </lineage>
</organism>
<evidence type="ECO:0000313" key="3">
    <source>
        <dbReference type="EMBL" id="KAE9961736.1"/>
    </source>
</evidence>
<dbReference type="PANTHER" id="PTHR40375:SF2">
    <property type="entry name" value="SPORULATION-SPECIFIC PROTEIN 22"/>
    <property type="match status" value="1"/>
</dbReference>
<reference evidence="3 4" key="1">
    <citation type="submission" date="2019-11" db="EMBL/GenBank/DDBJ databases">
        <title>Venturia inaequalis Genome Resource.</title>
        <authorList>
            <person name="Lichtner F.J."/>
        </authorList>
    </citation>
    <scope>NUCLEOTIDE SEQUENCE [LARGE SCALE GENOMIC DNA]</scope>
    <source>
        <strain evidence="3">Bline_iso_100314</strain>
    </source>
</reference>
<feature type="region of interest" description="Disordered" evidence="2">
    <location>
        <begin position="861"/>
        <end position="900"/>
    </location>
</feature>
<dbReference type="SUPFAM" id="SSF57850">
    <property type="entry name" value="RING/U-box"/>
    <property type="match status" value="1"/>
</dbReference>
<comment type="caution">
    <text evidence="3">The sequence shown here is derived from an EMBL/GenBank/DDBJ whole genome shotgun (WGS) entry which is preliminary data.</text>
</comment>
<dbReference type="PANTHER" id="PTHR40375">
    <property type="entry name" value="SPORULATION-SPECIFIC PROTEIN 22"/>
    <property type="match status" value="1"/>
</dbReference>
<dbReference type="InterPro" id="IPR039057">
    <property type="entry name" value="Spo22/ZIP4"/>
</dbReference>
<protein>
    <recommendedName>
        <fullName evidence="5">RING-type domain-containing protein</fullName>
    </recommendedName>
</protein>
<accession>A0A8H3YL81</accession>
<evidence type="ECO:0008006" key="5">
    <source>
        <dbReference type="Google" id="ProtNLM"/>
    </source>
</evidence>
<proteinExistence type="predicted"/>
<evidence type="ECO:0000256" key="1">
    <source>
        <dbReference type="ARBA" id="ARBA00023254"/>
    </source>
</evidence>
<dbReference type="InterPro" id="IPR013940">
    <property type="entry name" value="Spo22/ZIP4/TEX11"/>
</dbReference>
<dbReference type="AlphaFoldDB" id="A0A8H3YL81"/>
<dbReference type="Proteomes" id="UP000433883">
    <property type="component" value="Unassembled WGS sequence"/>
</dbReference>
<dbReference type="CDD" id="cd22584">
    <property type="entry name" value="Rcat_RBR_unk"/>
    <property type="match status" value="1"/>
</dbReference>
<dbReference type="GO" id="GO:0090173">
    <property type="term" value="P:regulation of synaptonemal complex assembly"/>
    <property type="evidence" value="ECO:0007669"/>
    <property type="project" value="InterPro"/>
</dbReference>
<dbReference type="EMBL" id="WNWQ01001318">
    <property type="protein sequence ID" value="KAE9961736.1"/>
    <property type="molecule type" value="Genomic_DNA"/>
</dbReference>
<evidence type="ECO:0000256" key="2">
    <source>
        <dbReference type="SAM" id="MobiDB-lite"/>
    </source>
</evidence>
<feature type="compositionally biased region" description="Acidic residues" evidence="2">
    <location>
        <begin position="861"/>
        <end position="878"/>
    </location>
</feature>
<feature type="non-terminal residue" evidence="3">
    <location>
        <position position="1"/>
    </location>
</feature>